<sequence length="62" mass="7312">MDRNENSIAPAQVEGSFVQFSFCLIVIPQVRFSVTSSTLYSPSFPRCSFMWRWERRRLLSCF</sequence>
<proteinExistence type="predicted"/>
<name>A0A5B7IYD8_PORTR</name>
<dbReference type="Proteomes" id="UP000324222">
    <property type="component" value="Unassembled WGS sequence"/>
</dbReference>
<keyword evidence="2" id="KW-1185">Reference proteome</keyword>
<comment type="caution">
    <text evidence="1">The sequence shown here is derived from an EMBL/GenBank/DDBJ whole genome shotgun (WGS) entry which is preliminary data.</text>
</comment>
<reference evidence="1 2" key="1">
    <citation type="submission" date="2019-05" db="EMBL/GenBank/DDBJ databases">
        <title>Another draft genome of Portunus trituberculatus and its Hox gene families provides insights of decapod evolution.</title>
        <authorList>
            <person name="Jeong J.-H."/>
            <person name="Song I."/>
            <person name="Kim S."/>
            <person name="Choi T."/>
            <person name="Kim D."/>
            <person name="Ryu S."/>
            <person name="Kim W."/>
        </authorList>
    </citation>
    <scope>NUCLEOTIDE SEQUENCE [LARGE SCALE GENOMIC DNA]</scope>
    <source>
        <tissue evidence="1">Muscle</tissue>
    </source>
</reference>
<evidence type="ECO:0000313" key="2">
    <source>
        <dbReference type="Proteomes" id="UP000324222"/>
    </source>
</evidence>
<dbReference type="AlphaFoldDB" id="A0A5B7IYD8"/>
<evidence type="ECO:0000313" key="1">
    <source>
        <dbReference type="EMBL" id="MPC89530.1"/>
    </source>
</evidence>
<protein>
    <submittedName>
        <fullName evidence="1">Uncharacterized protein</fullName>
    </submittedName>
</protein>
<accession>A0A5B7IYD8</accession>
<gene>
    <name evidence="1" type="ORF">E2C01_084482</name>
</gene>
<organism evidence="1 2">
    <name type="scientific">Portunus trituberculatus</name>
    <name type="common">Swimming crab</name>
    <name type="synonym">Neptunus trituberculatus</name>
    <dbReference type="NCBI Taxonomy" id="210409"/>
    <lineage>
        <taxon>Eukaryota</taxon>
        <taxon>Metazoa</taxon>
        <taxon>Ecdysozoa</taxon>
        <taxon>Arthropoda</taxon>
        <taxon>Crustacea</taxon>
        <taxon>Multicrustacea</taxon>
        <taxon>Malacostraca</taxon>
        <taxon>Eumalacostraca</taxon>
        <taxon>Eucarida</taxon>
        <taxon>Decapoda</taxon>
        <taxon>Pleocyemata</taxon>
        <taxon>Brachyura</taxon>
        <taxon>Eubrachyura</taxon>
        <taxon>Portunoidea</taxon>
        <taxon>Portunidae</taxon>
        <taxon>Portuninae</taxon>
        <taxon>Portunus</taxon>
    </lineage>
</organism>
<dbReference type="EMBL" id="VSRR010081324">
    <property type="protein sequence ID" value="MPC89530.1"/>
    <property type="molecule type" value="Genomic_DNA"/>
</dbReference>